<proteinExistence type="predicted"/>
<dbReference type="InterPro" id="IPR035437">
    <property type="entry name" value="SNase_OB-fold_sf"/>
</dbReference>
<evidence type="ECO:0000313" key="3">
    <source>
        <dbReference type="EMBL" id="MBR0660410.1"/>
    </source>
</evidence>
<protein>
    <submittedName>
        <fullName evidence="3">Thermonuclease family protein</fullName>
    </submittedName>
</protein>
<dbReference type="PANTHER" id="PTHR12302">
    <property type="entry name" value="EBNA2 BINDING PROTEIN P100"/>
    <property type="match status" value="1"/>
</dbReference>
<dbReference type="Gene3D" id="2.40.50.90">
    <property type="match status" value="1"/>
</dbReference>
<dbReference type="EMBL" id="JAAVUP010000002">
    <property type="protein sequence ID" value="NKE17360.1"/>
    <property type="molecule type" value="Genomic_DNA"/>
</dbReference>
<dbReference type="InterPro" id="IPR016071">
    <property type="entry name" value="Staphylococal_nuclease_OB-fold"/>
</dbReference>
<feature type="compositionally biased region" description="Pro residues" evidence="1">
    <location>
        <begin position="20"/>
        <end position="40"/>
    </location>
</feature>
<sequence length="201" mass="21077">MVATNPGQAQSSASVAARPPAAPPSTPTTVAPPPAAPPGGLPRVVYGPVPEAPEPAAPAVQPAATRFSVRPAVIDGDTLAAGTDRLRIHGIDAPEMDQTCQRRGGTYPCGSAARDAMVAIVGRGGLTCEALDTDRYGRSVVRCVTDRGTDIGAELVRQGWAVAFRRFSLDYVAQEADARAARRGIWEGSFMDPSDWRARSR</sequence>
<dbReference type="EMBL" id="JAAEDK010000030">
    <property type="protein sequence ID" value="MBR0660410.1"/>
    <property type="molecule type" value="Genomic_DNA"/>
</dbReference>
<feature type="domain" description="TNase-like" evidence="2">
    <location>
        <begin position="73"/>
        <end position="188"/>
    </location>
</feature>
<dbReference type="AlphaFoldDB" id="A0A9X9WJA0"/>
<name>A0A9X9WJA0_9PROT</name>
<dbReference type="Proteomes" id="UP001138708">
    <property type="component" value="Unassembled WGS sequence"/>
</dbReference>
<reference evidence="3" key="3">
    <citation type="journal article" date="2021" name="Syst. Appl. Microbiol.">
        <title>Roseomonas hellenica sp. nov., isolated from roots of wild-growing Alkanna tinctoria.</title>
        <authorList>
            <person name="Rat A."/>
            <person name="Naranjo H.D."/>
            <person name="Lebbe L."/>
            <person name="Cnockaert M."/>
            <person name="Krigas N."/>
            <person name="Grigoriadou K."/>
            <person name="Maloupa E."/>
            <person name="Willems A."/>
        </authorList>
    </citation>
    <scope>NUCLEOTIDE SEQUENCE</scope>
    <source>
        <strain evidence="3">LMG 31161</strain>
    </source>
</reference>
<dbReference type="SUPFAM" id="SSF50199">
    <property type="entry name" value="Staphylococcal nuclease"/>
    <property type="match status" value="1"/>
</dbReference>
<dbReference type="SMART" id="SM00318">
    <property type="entry name" value="SNc"/>
    <property type="match status" value="1"/>
</dbReference>
<accession>A0A9X9WJA0</accession>
<evidence type="ECO:0000313" key="6">
    <source>
        <dbReference type="Proteomes" id="UP001138708"/>
    </source>
</evidence>
<gene>
    <name evidence="4" type="ORF">GWK15_10435</name>
    <name evidence="3" type="ORF">GXW75_14210</name>
</gene>
<dbReference type="Proteomes" id="UP000746741">
    <property type="component" value="Unassembled WGS sequence"/>
</dbReference>
<dbReference type="PROSITE" id="PS50830">
    <property type="entry name" value="TNASE_3"/>
    <property type="match status" value="1"/>
</dbReference>
<feature type="compositionally biased region" description="Low complexity" evidence="1">
    <location>
        <begin position="1"/>
        <end position="19"/>
    </location>
</feature>
<organism evidence="3 6">
    <name type="scientific">Neoroseomonas oryzicola</name>
    <dbReference type="NCBI Taxonomy" id="535904"/>
    <lineage>
        <taxon>Bacteria</taxon>
        <taxon>Pseudomonadati</taxon>
        <taxon>Pseudomonadota</taxon>
        <taxon>Alphaproteobacteria</taxon>
        <taxon>Acetobacterales</taxon>
        <taxon>Acetobacteraceae</taxon>
        <taxon>Neoroseomonas</taxon>
    </lineage>
</organism>
<feature type="region of interest" description="Disordered" evidence="1">
    <location>
        <begin position="1"/>
        <end position="56"/>
    </location>
</feature>
<dbReference type="PANTHER" id="PTHR12302:SF26">
    <property type="entry name" value="BLR1266 PROTEIN"/>
    <property type="match status" value="1"/>
</dbReference>
<evidence type="ECO:0000313" key="5">
    <source>
        <dbReference type="Proteomes" id="UP000746741"/>
    </source>
</evidence>
<comment type="caution">
    <text evidence="3">The sequence shown here is derived from an EMBL/GenBank/DDBJ whole genome shotgun (WGS) entry which is preliminary data.</text>
</comment>
<evidence type="ECO:0000259" key="2">
    <source>
        <dbReference type="PROSITE" id="PS50830"/>
    </source>
</evidence>
<reference evidence="3" key="1">
    <citation type="submission" date="2020-01" db="EMBL/GenBank/DDBJ databases">
        <authorList>
            <person name="Rat A."/>
        </authorList>
    </citation>
    <scope>NUCLEOTIDE SEQUENCE</scope>
    <source>
        <strain evidence="3">LMG 31161</strain>
    </source>
</reference>
<dbReference type="Pfam" id="PF00565">
    <property type="entry name" value="SNase"/>
    <property type="match status" value="1"/>
</dbReference>
<evidence type="ECO:0000313" key="4">
    <source>
        <dbReference type="EMBL" id="NKE17360.1"/>
    </source>
</evidence>
<keyword evidence="5" id="KW-1185">Reference proteome</keyword>
<evidence type="ECO:0000256" key="1">
    <source>
        <dbReference type="SAM" id="MobiDB-lite"/>
    </source>
</evidence>
<reference evidence="4 5" key="2">
    <citation type="submission" date="2020-02" db="EMBL/GenBank/DDBJ databases">
        <authorList>
            <person name="Sun Q."/>
            <person name="Inoue M."/>
        </authorList>
    </citation>
    <scope>NUCLEOTIDE SEQUENCE [LARGE SCALE GENOMIC DNA]</scope>
    <source>
        <strain evidence="4 5">KCTC 22478</strain>
    </source>
</reference>